<organism evidence="6">
    <name type="scientific">Diabrotica virgifera virgifera</name>
    <name type="common">western corn rootworm</name>
    <dbReference type="NCBI Taxonomy" id="50390"/>
    <lineage>
        <taxon>Eukaryota</taxon>
        <taxon>Metazoa</taxon>
        <taxon>Ecdysozoa</taxon>
        <taxon>Arthropoda</taxon>
        <taxon>Hexapoda</taxon>
        <taxon>Insecta</taxon>
        <taxon>Pterygota</taxon>
        <taxon>Neoptera</taxon>
        <taxon>Endopterygota</taxon>
        <taxon>Coleoptera</taxon>
        <taxon>Polyphaga</taxon>
        <taxon>Cucujiformia</taxon>
        <taxon>Chrysomeloidea</taxon>
        <taxon>Chrysomelidae</taxon>
        <taxon>Galerucinae</taxon>
        <taxon>Diabroticina</taxon>
        <taxon>Diabroticites</taxon>
        <taxon>Diabrotica</taxon>
    </lineage>
</organism>
<dbReference type="GO" id="GO:0004364">
    <property type="term" value="F:glutathione transferase activity"/>
    <property type="evidence" value="ECO:0007669"/>
    <property type="project" value="TreeGrafter"/>
</dbReference>
<evidence type="ECO:0000313" key="4">
    <source>
        <dbReference type="EnsemblMetazoa" id="XP_050515300.1"/>
    </source>
</evidence>
<dbReference type="CDD" id="cd03177">
    <property type="entry name" value="GST_C_Delta_Epsilon"/>
    <property type="match status" value="1"/>
</dbReference>
<evidence type="ECO:0000256" key="1">
    <source>
        <dbReference type="ARBA" id="ARBA00011738"/>
    </source>
</evidence>
<keyword evidence="5" id="KW-1185">Reference proteome</keyword>
<dbReference type="Pfam" id="PF00043">
    <property type="entry name" value="GST_C"/>
    <property type="match status" value="1"/>
</dbReference>
<proteinExistence type="predicted"/>
<dbReference type="FunFam" id="3.40.30.10:FF:000034">
    <property type="entry name" value="glutathione S-transferase 1"/>
    <property type="match status" value="1"/>
</dbReference>
<comment type="subunit">
    <text evidence="1">Homodimer.</text>
</comment>
<dbReference type="OrthoDB" id="2309723at2759"/>
<dbReference type="Proteomes" id="UP001652700">
    <property type="component" value="Unplaced"/>
</dbReference>
<reference evidence="4" key="2">
    <citation type="submission" date="2025-05" db="UniProtKB">
        <authorList>
            <consortium name="EnsemblMetazoa"/>
        </authorList>
    </citation>
    <scope>IDENTIFICATION</scope>
</reference>
<feature type="domain" description="GST N-terminal" evidence="2">
    <location>
        <begin position="1"/>
        <end position="82"/>
    </location>
</feature>
<dbReference type="InterPro" id="IPR010987">
    <property type="entry name" value="Glutathione-S-Trfase_C-like"/>
</dbReference>
<dbReference type="RefSeq" id="XP_028150437.1">
    <property type="nucleotide sequence ID" value="XM_028294636.1"/>
</dbReference>
<dbReference type="SUPFAM" id="SSF47616">
    <property type="entry name" value="GST C-terminal domain-like"/>
    <property type="match status" value="1"/>
</dbReference>
<dbReference type="PROSITE" id="PS50405">
    <property type="entry name" value="GST_CTER"/>
    <property type="match status" value="1"/>
</dbReference>
<dbReference type="InterPro" id="IPR004046">
    <property type="entry name" value="GST_C"/>
</dbReference>
<dbReference type="CDD" id="cd03045">
    <property type="entry name" value="GST_N_Delta_Epsilon"/>
    <property type="match status" value="1"/>
</dbReference>
<dbReference type="FunFam" id="1.20.1050.10:FF:000007">
    <property type="entry name" value="Glutathione S-transferase 1-1"/>
    <property type="match status" value="1"/>
</dbReference>
<dbReference type="Pfam" id="PF13417">
    <property type="entry name" value="GST_N_3"/>
    <property type="match status" value="1"/>
</dbReference>
<dbReference type="AlphaFoldDB" id="A0A6P7GWJ6"/>
<dbReference type="PROSITE" id="PS50404">
    <property type="entry name" value="GST_NTER"/>
    <property type="match status" value="1"/>
</dbReference>
<dbReference type="PANTHER" id="PTHR43969:SF3">
    <property type="entry name" value="GLUTATHIONE S TRANSFERASE E11, ISOFORM A-RELATED"/>
    <property type="match status" value="1"/>
</dbReference>
<dbReference type="SFLD" id="SFLDG00358">
    <property type="entry name" value="Main_(cytGST)"/>
    <property type="match status" value="1"/>
</dbReference>
<protein>
    <submittedName>
        <fullName evidence="6">Glutathione S-transferase 1-like</fullName>
    </submittedName>
</protein>
<reference evidence="6" key="1">
    <citation type="submission" date="2025-04" db="UniProtKB">
        <authorList>
            <consortium name="RefSeq"/>
        </authorList>
    </citation>
    <scope>IDENTIFICATION</scope>
    <source>
        <tissue evidence="6">Whole insect</tissue>
    </source>
</reference>
<dbReference type="Gene3D" id="1.20.1050.10">
    <property type="match status" value="1"/>
</dbReference>
<evidence type="ECO:0000259" key="3">
    <source>
        <dbReference type="PROSITE" id="PS50405"/>
    </source>
</evidence>
<dbReference type="GO" id="GO:0006749">
    <property type="term" value="P:glutathione metabolic process"/>
    <property type="evidence" value="ECO:0007669"/>
    <property type="project" value="TreeGrafter"/>
</dbReference>
<gene>
    <name evidence="6" type="primary">LOC114343797</name>
</gene>
<dbReference type="PANTHER" id="PTHR43969">
    <property type="entry name" value="GLUTATHIONE S TRANSFERASE D10, ISOFORM A-RELATED"/>
    <property type="match status" value="1"/>
</dbReference>
<evidence type="ECO:0000313" key="6">
    <source>
        <dbReference type="RefSeq" id="XP_028150437.1"/>
    </source>
</evidence>
<accession>A0A6P7GWJ6</accession>
<name>A0A6P7GWJ6_DIAVI</name>
<dbReference type="SFLD" id="SFLDG01153">
    <property type="entry name" value="Main.4:_Theta-like"/>
    <property type="match status" value="1"/>
</dbReference>
<dbReference type="InterPro" id="IPR040079">
    <property type="entry name" value="Glutathione_S-Trfase"/>
</dbReference>
<sequence length="216" mass="24698">MAPKIYGDVLSPCVRAVLITAKALNIEIEYIPVNVIKKEQLSAAYLEMNQQHTVPTLDDDGIIIWDSHAIMIYLAEKYGKGNPLYPTDVAKRAKINRLLFFECGEIFSMHRYLCSELLFLGKKEISKDIAAEEEKALQFLERFLKDSKYVAGDEMTIADFSIWTTLSNASNMVPIKETIFPRITEWIKLMNQQPYREINEPGATRFKSLIDAALKK</sequence>
<dbReference type="InterPro" id="IPR036282">
    <property type="entry name" value="Glutathione-S-Trfase_C_sf"/>
</dbReference>
<dbReference type="InterPro" id="IPR004045">
    <property type="entry name" value="Glutathione_S-Trfase_N"/>
</dbReference>
<dbReference type="EnsemblMetazoa" id="XM_050659343.1">
    <property type="protein sequence ID" value="XP_050515300.1"/>
    <property type="gene ID" value="LOC126890426"/>
</dbReference>
<dbReference type="InterPro" id="IPR036249">
    <property type="entry name" value="Thioredoxin-like_sf"/>
</dbReference>
<dbReference type="SFLD" id="SFLDS00019">
    <property type="entry name" value="Glutathione_Transferase_(cytos"/>
    <property type="match status" value="1"/>
</dbReference>
<dbReference type="InParanoid" id="A0A6P7GWJ6"/>
<dbReference type="SUPFAM" id="SSF52833">
    <property type="entry name" value="Thioredoxin-like"/>
    <property type="match status" value="1"/>
</dbReference>
<feature type="domain" description="GST C-terminal" evidence="3">
    <location>
        <begin position="88"/>
        <end position="214"/>
    </location>
</feature>
<evidence type="ECO:0000259" key="2">
    <source>
        <dbReference type="PROSITE" id="PS50404"/>
    </source>
</evidence>
<evidence type="ECO:0000313" key="5">
    <source>
        <dbReference type="Proteomes" id="UP001652700"/>
    </source>
</evidence>
<dbReference type="Gene3D" id="3.40.30.10">
    <property type="entry name" value="Glutaredoxin"/>
    <property type="match status" value="1"/>
</dbReference>